<organism evidence="1 2">
    <name type="scientific">Ficus carica</name>
    <name type="common">Common fig</name>
    <dbReference type="NCBI Taxonomy" id="3494"/>
    <lineage>
        <taxon>Eukaryota</taxon>
        <taxon>Viridiplantae</taxon>
        <taxon>Streptophyta</taxon>
        <taxon>Embryophyta</taxon>
        <taxon>Tracheophyta</taxon>
        <taxon>Spermatophyta</taxon>
        <taxon>Magnoliopsida</taxon>
        <taxon>eudicotyledons</taxon>
        <taxon>Gunneridae</taxon>
        <taxon>Pentapetalae</taxon>
        <taxon>rosids</taxon>
        <taxon>fabids</taxon>
        <taxon>Rosales</taxon>
        <taxon>Moraceae</taxon>
        <taxon>Ficeae</taxon>
        <taxon>Ficus</taxon>
    </lineage>
</organism>
<proteinExistence type="predicted"/>
<sequence>MGSESESSFSMGLGQILGQVEVEFQSQGRVPGLSSGFRTRFEDFKAKDKRLGFQVSGIGSRSVSDFGTKGSRSSSGFGTKIGVKFRDGVEVRVRVKFWDESGWVSGNRIEIGVGFRNLTVTSKPNTIPYPETQNPTPSPF</sequence>
<dbReference type="Proteomes" id="UP001187192">
    <property type="component" value="Unassembled WGS sequence"/>
</dbReference>
<evidence type="ECO:0000313" key="2">
    <source>
        <dbReference type="Proteomes" id="UP001187192"/>
    </source>
</evidence>
<name>A0AA88AP38_FICCA</name>
<gene>
    <name evidence="1" type="ORF">TIFTF001_018886</name>
</gene>
<dbReference type="AlphaFoldDB" id="A0AA88AP38"/>
<reference evidence="1" key="1">
    <citation type="submission" date="2023-07" db="EMBL/GenBank/DDBJ databases">
        <title>draft genome sequence of fig (Ficus carica).</title>
        <authorList>
            <person name="Takahashi T."/>
            <person name="Nishimura K."/>
        </authorList>
    </citation>
    <scope>NUCLEOTIDE SEQUENCE</scope>
</reference>
<comment type="caution">
    <text evidence="1">The sequence shown here is derived from an EMBL/GenBank/DDBJ whole genome shotgun (WGS) entry which is preliminary data.</text>
</comment>
<keyword evidence="2" id="KW-1185">Reference proteome</keyword>
<accession>A0AA88AP38</accession>
<dbReference type="EMBL" id="BTGU01000032">
    <property type="protein sequence ID" value="GMN49723.1"/>
    <property type="molecule type" value="Genomic_DNA"/>
</dbReference>
<protein>
    <submittedName>
        <fullName evidence="1">Uncharacterized protein</fullName>
    </submittedName>
</protein>
<evidence type="ECO:0000313" key="1">
    <source>
        <dbReference type="EMBL" id="GMN49723.1"/>
    </source>
</evidence>